<feature type="transmembrane region" description="Helical" evidence="1">
    <location>
        <begin position="76"/>
        <end position="97"/>
    </location>
</feature>
<keyword evidence="3" id="KW-1185">Reference proteome</keyword>
<dbReference type="EMBL" id="JAAGWY010000002">
    <property type="protein sequence ID" value="NEN06371.1"/>
    <property type="molecule type" value="Genomic_DNA"/>
</dbReference>
<dbReference type="RefSeq" id="WP_163289793.1">
    <property type="nucleotide sequence ID" value="NZ_JAAGWY010000002.1"/>
</dbReference>
<gene>
    <name evidence="2" type="ORF">G3T36_10850</name>
</gene>
<evidence type="ECO:0000313" key="2">
    <source>
        <dbReference type="EMBL" id="NEN06371.1"/>
    </source>
</evidence>
<protein>
    <submittedName>
        <fullName evidence="2">Uncharacterized protein</fullName>
    </submittedName>
</protein>
<keyword evidence="1" id="KW-1133">Transmembrane helix</keyword>
<sequence length="190" mass="19756">MTTFASLVVALTGGLSLTAALVAAGLLRELVIQPIGRIAHSGARRAVATFAGFALVALLAWIFLAPGILLRAEAEANAMLVLPWIAAIPLLTIGMFLAQGIGRVAIVAVLVIVSGGFAAAVGSVFEQAENVPHSVTPTIAFVIVISAVAATIWWANIDPSRSNYARRPQAFSLAAPGHQTPSSRSRLFNH</sequence>
<organism evidence="2 3">
    <name type="scientific">Leifsonia tongyongensis</name>
    <dbReference type="NCBI Taxonomy" id="1268043"/>
    <lineage>
        <taxon>Bacteria</taxon>
        <taxon>Bacillati</taxon>
        <taxon>Actinomycetota</taxon>
        <taxon>Actinomycetes</taxon>
        <taxon>Micrococcales</taxon>
        <taxon>Microbacteriaceae</taxon>
        <taxon>Leifsonia</taxon>
    </lineage>
</organism>
<dbReference type="Proteomes" id="UP000474967">
    <property type="component" value="Unassembled WGS sequence"/>
</dbReference>
<dbReference type="AlphaFoldDB" id="A0A6L9XY71"/>
<evidence type="ECO:0000256" key="1">
    <source>
        <dbReference type="SAM" id="Phobius"/>
    </source>
</evidence>
<accession>A0A6L9XY71</accession>
<reference evidence="2 3" key="1">
    <citation type="journal article" date="2014" name="J. Microbiol.">
        <title>Diaminobutyricibacter tongyongensis gen. nov., sp. nov. and Homoserinibacter gongjuensis gen. nov., sp. nov. belong to the family Microbacteriaceae.</title>
        <authorList>
            <person name="Kim S.J."/>
            <person name="Ahn J.H."/>
            <person name="Weon H.Y."/>
            <person name="Hamada M."/>
            <person name="Suzuki K."/>
            <person name="Kwon S.W."/>
        </authorList>
    </citation>
    <scope>NUCLEOTIDE SEQUENCE [LARGE SCALE GENOMIC DNA]</scope>
    <source>
        <strain evidence="2 3">NBRC 108724</strain>
    </source>
</reference>
<feature type="transmembrane region" description="Helical" evidence="1">
    <location>
        <begin position="137"/>
        <end position="157"/>
    </location>
</feature>
<feature type="transmembrane region" description="Helical" evidence="1">
    <location>
        <begin position="47"/>
        <end position="70"/>
    </location>
</feature>
<evidence type="ECO:0000313" key="3">
    <source>
        <dbReference type="Proteomes" id="UP000474967"/>
    </source>
</evidence>
<proteinExistence type="predicted"/>
<comment type="caution">
    <text evidence="2">The sequence shown here is derived from an EMBL/GenBank/DDBJ whole genome shotgun (WGS) entry which is preliminary data.</text>
</comment>
<keyword evidence="1" id="KW-0812">Transmembrane</keyword>
<feature type="transmembrane region" description="Helical" evidence="1">
    <location>
        <begin position="6"/>
        <end position="27"/>
    </location>
</feature>
<keyword evidence="1" id="KW-0472">Membrane</keyword>
<name>A0A6L9XY71_9MICO</name>
<feature type="transmembrane region" description="Helical" evidence="1">
    <location>
        <begin position="104"/>
        <end position="125"/>
    </location>
</feature>